<keyword evidence="3" id="KW-1185">Reference proteome</keyword>
<dbReference type="InterPro" id="IPR007110">
    <property type="entry name" value="Ig-like_dom"/>
</dbReference>
<dbReference type="GO" id="GO:0043025">
    <property type="term" value="C:neuronal cell body"/>
    <property type="evidence" value="ECO:0007669"/>
    <property type="project" value="TreeGrafter"/>
</dbReference>
<sequence>MQRCKWTGTLALSQYLKPLTTRLGFSHKRQHTETRSESSPALNWVFWLQIALCVALSDRVESLPSPLLSPFIIREMKPSEVTCTPASPHGLLFLQYCEVDLNLVQGKEFRITPANAQIVHSGAACNVKDDNISERIYTIKENDTLVLQCIVKGHPRPEIRWTKTAGSASEKFQERPIYNETLRIKSIQRGQGGRYYCKADNGVGVAAIKSIRVDVQCKICHLPTTLPQPLNGAHPPSLLLPPLSLLIVSVLPRRQHGPC</sequence>
<dbReference type="Gene3D" id="2.60.40.10">
    <property type="entry name" value="Immunoglobulins"/>
    <property type="match status" value="1"/>
</dbReference>
<dbReference type="GO" id="GO:0007156">
    <property type="term" value="P:homophilic cell adhesion via plasma membrane adhesion molecules"/>
    <property type="evidence" value="ECO:0007669"/>
    <property type="project" value="TreeGrafter"/>
</dbReference>
<dbReference type="AlphaFoldDB" id="A0A9N7Y9Q3"/>
<dbReference type="GO" id="GO:0005886">
    <property type="term" value="C:plasma membrane"/>
    <property type="evidence" value="ECO:0007669"/>
    <property type="project" value="TreeGrafter"/>
</dbReference>
<gene>
    <name evidence="2" type="ORF">PLEPLA_LOCUS5859</name>
</gene>
<dbReference type="EMBL" id="CADEAL010000302">
    <property type="protein sequence ID" value="CAB1418037.1"/>
    <property type="molecule type" value="Genomic_DNA"/>
</dbReference>
<dbReference type="Pfam" id="PF13927">
    <property type="entry name" value="Ig_3"/>
    <property type="match status" value="1"/>
</dbReference>
<dbReference type="PANTHER" id="PTHR45080:SF32">
    <property type="entry name" value="MAM DOMAIN CONTAINING GLYCOSYLPHOSPHATIDYLINOSITOL ANCHOR 1"/>
    <property type="match status" value="1"/>
</dbReference>
<dbReference type="InterPro" id="IPR036179">
    <property type="entry name" value="Ig-like_dom_sf"/>
</dbReference>
<comment type="caution">
    <text evidence="2">The sequence shown here is derived from an EMBL/GenBank/DDBJ whole genome shotgun (WGS) entry which is preliminary data.</text>
</comment>
<proteinExistence type="predicted"/>
<dbReference type="Proteomes" id="UP001153269">
    <property type="component" value="Unassembled WGS sequence"/>
</dbReference>
<dbReference type="InterPro" id="IPR050958">
    <property type="entry name" value="Cell_Adh-Cytoskel_Orgn"/>
</dbReference>
<evidence type="ECO:0000313" key="2">
    <source>
        <dbReference type="EMBL" id="CAB1418037.1"/>
    </source>
</evidence>
<reference evidence="2" key="1">
    <citation type="submission" date="2020-03" db="EMBL/GenBank/DDBJ databases">
        <authorList>
            <person name="Weist P."/>
        </authorList>
    </citation>
    <scope>NUCLEOTIDE SEQUENCE</scope>
</reference>
<dbReference type="GO" id="GO:0008046">
    <property type="term" value="F:axon guidance receptor activity"/>
    <property type="evidence" value="ECO:0007669"/>
    <property type="project" value="TreeGrafter"/>
</dbReference>
<dbReference type="PANTHER" id="PTHR45080">
    <property type="entry name" value="CONTACTIN 5"/>
    <property type="match status" value="1"/>
</dbReference>
<dbReference type="GO" id="GO:0050808">
    <property type="term" value="P:synapse organization"/>
    <property type="evidence" value="ECO:0007669"/>
    <property type="project" value="TreeGrafter"/>
</dbReference>
<accession>A0A9N7Y9Q3</accession>
<organism evidence="2 3">
    <name type="scientific">Pleuronectes platessa</name>
    <name type="common">European plaice</name>
    <dbReference type="NCBI Taxonomy" id="8262"/>
    <lineage>
        <taxon>Eukaryota</taxon>
        <taxon>Metazoa</taxon>
        <taxon>Chordata</taxon>
        <taxon>Craniata</taxon>
        <taxon>Vertebrata</taxon>
        <taxon>Euteleostomi</taxon>
        <taxon>Actinopterygii</taxon>
        <taxon>Neopterygii</taxon>
        <taxon>Teleostei</taxon>
        <taxon>Neoteleostei</taxon>
        <taxon>Acanthomorphata</taxon>
        <taxon>Carangaria</taxon>
        <taxon>Pleuronectiformes</taxon>
        <taxon>Pleuronectoidei</taxon>
        <taxon>Pleuronectidae</taxon>
        <taxon>Pleuronectes</taxon>
    </lineage>
</organism>
<evidence type="ECO:0000259" key="1">
    <source>
        <dbReference type="PROSITE" id="PS50835"/>
    </source>
</evidence>
<name>A0A9N7Y9Q3_PLEPL</name>
<dbReference type="SUPFAM" id="SSF48726">
    <property type="entry name" value="Immunoglobulin"/>
    <property type="match status" value="1"/>
</dbReference>
<dbReference type="InterPro" id="IPR013783">
    <property type="entry name" value="Ig-like_fold"/>
</dbReference>
<dbReference type="GO" id="GO:0030424">
    <property type="term" value="C:axon"/>
    <property type="evidence" value="ECO:0007669"/>
    <property type="project" value="TreeGrafter"/>
</dbReference>
<dbReference type="SMART" id="SM00408">
    <property type="entry name" value="IGc2"/>
    <property type="match status" value="1"/>
</dbReference>
<dbReference type="SMART" id="SM00409">
    <property type="entry name" value="IG"/>
    <property type="match status" value="1"/>
</dbReference>
<dbReference type="InterPro" id="IPR003598">
    <property type="entry name" value="Ig_sub2"/>
</dbReference>
<dbReference type="PROSITE" id="PS50835">
    <property type="entry name" value="IG_LIKE"/>
    <property type="match status" value="1"/>
</dbReference>
<protein>
    <recommendedName>
        <fullName evidence="1">Ig-like domain-containing protein</fullName>
    </recommendedName>
</protein>
<feature type="domain" description="Ig-like" evidence="1">
    <location>
        <begin position="113"/>
        <end position="214"/>
    </location>
</feature>
<evidence type="ECO:0000313" key="3">
    <source>
        <dbReference type="Proteomes" id="UP001153269"/>
    </source>
</evidence>
<dbReference type="InterPro" id="IPR003599">
    <property type="entry name" value="Ig_sub"/>
</dbReference>